<dbReference type="HOGENOM" id="CLU_3405771_0_0_9"/>
<dbReference type="Proteomes" id="UP000002433">
    <property type="component" value="Chromosome"/>
</dbReference>
<evidence type="ECO:0000313" key="2">
    <source>
        <dbReference type="Proteomes" id="UP000002433"/>
    </source>
</evidence>
<gene>
    <name evidence="1" type="ordered locus">MGAS9429_Spy1081</name>
</gene>
<dbReference type="KEGG" id="spk:MGAS9429_Spy1081"/>
<evidence type="ECO:0000313" key="1">
    <source>
        <dbReference type="EMBL" id="ABF32268.1"/>
    </source>
</evidence>
<organism evidence="1 2">
    <name type="scientific">Streptococcus pyogenes serotype M12 (strain MGAS9429)</name>
    <dbReference type="NCBI Taxonomy" id="370551"/>
    <lineage>
        <taxon>Bacteria</taxon>
        <taxon>Bacillati</taxon>
        <taxon>Bacillota</taxon>
        <taxon>Bacilli</taxon>
        <taxon>Lactobacillales</taxon>
        <taxon>Streptococcaceae</taxon>
        <taxon>Streptococcus</taxon>
    </lineage>
</organism>
<dbReference type="EMBL" id="CP000259">
    <property type="protein sequence ID" value="ABF32268.1"/>
    <property type="molecule type" value="Genomic_DNA"/>
</dbReference>
<proteinExistence type="predicted"/>
<name>Q1JLF1_STRPC</name>
<sequence length="30" mass="3497">MTSLLSTLKLYHVSKKNSKEDPKSKEIPFF</sequence>
<reference evidence="1 2" key="1">
    <citation type="journal article" date="2006" name="Proc. Natl. Acad. Sci. U.S.A.">
        <title>Molecular genetic anatomy of inter- and intraserotype variation in the human bacterial pathogen group A Streptococcus.</title>
        <authorList>
            <person name="Beres S.B."/>
            <person name="Richter E.W."/>
            <person name="Nagiec M.J."/>
            <person name="Sumby P."/>
            <person name="Porcella S.F."/>
            <person name="DeLeo F.R."/>
            <person name="Musser J.M."/>
        </authorList>
    </citation>
    <scope>NUCLEOTIDE SEQUENCE [LARGE SCALE GENOMIC DNA]</scope>
    <source>
        <strain evidence="1 2">MGAS9429</strain>
    </source>
</reference>
<accession>Q1JLF1</accession>
<dbReference type="AlphaFoldDB" id="Q1JLF1"/>
<protein>
    <submittedName>
        <fullName evidence="1">Uncharacterized protein</fullName>
    </submittedName>
</protein>